<dbReference type="InterPro" id="IPR016187">
    <property type="entry name" value="CTDL_fold"/>
</dbReference>
<name>A0A5S4VRA0_9FIRM</name>
<proteinExistence type="predicted"/>
<accession>A0A5S4VRA0</accession>
<feature type="compositionally biased region" description="Low complexity" evidence="1">
    <location>
        <begin position="161"/>
        <end position="172"/>
    </location>
</feature>
<dbReference type="RefSeq" id="WP_148884723.1">
    <property type="nucleotide sequence ID" value="NZ_VSTG01000001.1"/>
</dbReference>
<comment type="caution">
    <text evidence="2">The sequence shown here is derived from an EMBL/GenBank/DDBJ whole genome shotgun (WGS) entry which is preliminary data.</text>
</comment>
<evidence type="ECO:0000313" key="3">
    <source>
        <dbReference type="Proteomes" id="UP000324325"/>
    </source>
</evidence>
<dbReference type="Proteomes" id="UP000324325">
    <property type="component" value="Unassembled WGS sequence"/>
</dbReference>
<reference evidence="2 3" key="1">
    <citation type="submission" date="2019-08" db="EMBL/GenBank/DDBJ databases">
        <authorList>
            <person name="Duncan S."/>
            <person name="Walker A."/>
        </authorList>
    </citation>
    <scope>NUCLEOTIDE SEQUENCE [LARGE SCALE GENOMIC DNA]</scope>
    <source>
        <strain evidence="2 3">L2-21</strain>
    </source>
</reference>
<organism evidence="2 3">
    <name type="scientific">Agathobacter rectalis</name>
    <dbReference type="NCBI Taxonomy" id="39491"/>
    <lineage>
        <taxon>Bacteria</taxon>
        <taxon>Bacillati</taxon>
        <taxon>Bacillota</taxon>
        <taxon>Clostridia</taxon>
        <taxon>Lachnospirales</taxon>
        <taxon>Lachnospiraceae</taxon>
        <taxon>Agathobacter</taxon>
    </lineage>
</organism>
<protein>
    <recommendedName>
        <fullName evidence="4">Sulfatase-modifying factor enzyme domain-containing protein</fullName>
    </recommendedName>
</protein>
<feature type="region of interest" description="Disordered" evidence="1">
    <location>
        <begin position="148"/>
        <end position="172"/>
    </location>
</feature>
<reference evidence="2 3" key="2">
    <citation type="submission" date="2019-09" db="EMBL/GenBank/DDBJ databases">
        <title>Strain-level analysis of Eubacterium rectale using genomes from metagenomes.</title>
        <authorList>
            <person name="Karcher N."/>
            <person name="Segata N."/>
        </authorList>
    </citation>
    <scope>NUCLEOTIDE SEQUENCE [LARGE SCALE GENOMIC DNA]</scope>
    <source>
        <strain evidence="2 3">L2-21</strain>
    </source>
</reference>
<evidence type="ECO:0000256" key="1">
    <source>
        <dbReference type="SAM" id="MobiDB-lite"/>
    </source>
</evidence>
<sequence length="349" mass="37479">MNSYQFDSLKFATEGLTGYGSTVIMDNANLPSFMKPINQITNAQLFAGGSSKVAEAFNVDGVLYKRFFISNFLNTIVNGRAYSWPGVDPRASINFDDSVKACNAKGTGFHLMSIPERAVINHLIYKSGFVPRGNTQYGKNHAYTYETGETTATESDGSGGTRTTRTATGSGPATWFHDGTRQGIADWVGNCWKWCSGMRVKNGEIQIFAGNLAAKQVSHADASTFWKAIKPDGSLVEPGTAGTLKYTKDFKIATDTGAAGSTYSPNFGNIADGTGVTTIPEILKELFLAPVTGVTHTGGFWINNEGERLPLVGGSYLNTSLAGPSALSLDNDRSLVRANRGFFSAYMEL</sequence>
<dbReference type="SUPFAM" id="SSF56436">
    <property type="entry name" value="C-type lectin-like"/>
    <property type="match status" value="1"/>
</dbReference>
<evidence type="ECO:0008006" key="4">
    <source>
        <dbReference type="Google" id="ProtNLM"/>
    </source>
</evidence>
<gene>
    <name evidence="2" type="ORF">FYL37_00630</name>
</gene>
<dbReference type="EMBL" id="VSTG01000001">
    <property type="protein sequence ID" value="TYL60142.1"/>
    <property type="molecule type" value="Genomic_DNA"/>
</dbReference>
<evidence type="ECO:0000313" key="2">
    <source>
        <dbReference type="EMBL" id="TYL60142.1"/>
    </source>
</evidence>
<dbReference type="AlphaFoldDB" id="A0A5S4VRA0"/>